<keyword evidence="1" id="KW-0812">Transmembrane</keyword>
<accession>A0A0K9GQ67</accession>
<protein>
    <submittedName>
        <fullName evidence="2">Uncharacterized protein</fullName>
    </submittedName>
</protein>
<evidence type="ECO:0000256" key="1">
    <source>
        <dbReference type="SAM" id="Phobius"/>
    </source>
</evidence>
<name>A0A0K9GQ67_9BACI</name>
<comment type="caution">
    <text evidence="2">The sequence shown here is derived from an EMBL/GenBank/DDBJ whole genome shotgun (WGS) entry which is preliminary data.</text>
</comment>
<dbReference type="RefSeq" id="WP_049680125.1">
    <property type="nucleotide sequence ID" value="NZ_LFZW01000001.1"/>
</dbReference>
<keyword evidence="1" id="KW-0472">Membrane</keyword>
<dbReference type="AlphaFoldDB" id="A0A0K9GQ67"/>
<dbReference type="EMBL" id="LFZW01000001">
    <property type="protein sequence ID" value="KMY48800.1"/>
    <property type="molecule type" value="Genomic_DNA"/>
</dbReference>
<gene>
    <name evidence="2" type="ORF">AC625_04125</name>
</gene>
<evidence type="ECO:0000313" key="3">
    <source>
        <dbReference type="Proteomes" id="UP000037146"/>
    </source>
</evidence>
<dbReference type="Proteomes" id="UP000037146">
    <property type="component" value="Unassembled WGS sequence"/>
</dbReference>
<sequence length="61" mass="6966">MNDKIFSFIVIALVLGAAAISSLDSFYTLKSVYYNIAMIALVALAFERFYKHRKKKKQFNG</sequence>
<reference evidence="3" key="1">
    <citation type="submission" date="2015-07" db="EMBL/GenBank/DDBJ databases">
        <title>Genome sequencing project for genomic taxonomy and phylogenomics of Bacillus-like bacteria.</title>
        <authorList>
            <person name="Liu B."/>
            <person name="Wang J."/>
            <person name="Zhu Y."/>
            <person name="Liu G."/>
            <person name="Chen Q."/>
            <person name="Chen Z."/>
            <person name="Lan J."/>
            <person name="Che J."/>
            <person name="Ge C."/>
            <person name="Shi H."/>
            <person name="Pan Z."/>
            <person name="Liu X."/>
        </authorList>
    </citation>
    <scope>NUCLEOTIDE SEQUENCE [LARGE SCALE GENOMIC DNA]</scope>
    <source>
        <strain evidence="3">FJAT-27997</strain>
    </source>
</reference>
<keyword evidence="3" id="KW-1185">Reference proteome</keyword>
<feature type="transmembrane region" description="Helical" evidence="1">
    <location>
        <begin position="32"/>
        <end position="50"/>
    </location>
</feature>
<proteinExistence type="predicted"/>
<keyword evidence="1" id="KW-1133">Transmembrane helix</keyword>
<dbReference type="PATRIC" id="fig|1679170.3.peg.879"/>
<evidence type="ECO:0000313" key="2">
    <source>
        <dbReference type="EMBL" id="KMY48800.1"/>
    </source>
</evidence>
<organism evidence="2 3">
    <name type="scientific">Peribacillus loiseleuriae</name>
    <dbReference type="NCBI Taxonomy" id="1679170"/>
    <lineage>
        <taxon>Bacteria</taxon>
        <taxon>Bacillati</taxon>
        <taxon>Bacillota</taxon>
        <taxon>Bacilli</taxon>
        <taxon>Bacillales</taxon>
        <taxon>Bacillaceae</taxon>
        <taxon>Peribacillus</taxon>
    </lineage>
</organism>